<reference evidence="3" key="1">
    <citation type="submission" date="2025-08" db="UniProtKB">
        <authorList>
            <consortium name="RefSeq"/>
        </authorList>
    </citation>
    <scope>IDENTIFICATION</scope>
    <source>
        <tissue evidence="3">Testes</tissue>
    </source>
</reference>
<proteinExistence type="predicted"/>
<accession>A0ABM0MD10</accession>
<gene>
    <name evidence="3" type="primary">LOC100372277</name>
</gene>
<dbReference type="SUPFAM" id="SSF109604">
    <property type="entry name" value="HD-domain/PDEase-like"/>
    <property type="match status" value="1"/>
</dbReference>
<dbReference type="Gene3D" id="3.30.70.2760">
    <property type="match status" value="1"/>
</dbReference>
<dbReference type="PANTHER" id="PTHR11373:SF4">
    <property type="entry name" value="DEOXYNUCLEOSIDE TRIPHOSPHATE TRIPHOSPHOHYDROLASE SAMHD1"/>
    <property type="match status" value="1"/>
</dbReference>
<evidence type="ECO:0000313" key="2">
    <source>
        <dbReference type="Proteomes" id="UP000694865"/>
    </source>
</evidence>
<evidence type="ECO:0000313" key="3">
    <source>
        <dbReference type="RefSeq" id="XP_006817901.1"/>
    </source>
</evidence>
<sequence>MNEENKYEKAESYQARRDSKKHFLYEIVSNETNGIDVDKWDYFARDCLNLGIANNFDYKRFITFSRVVKCEKTGKHHICVRDKEVENAYEMFHTRFRLHRQAYQHPVKVSLEIMIAEALTRAGNALWFTKPDGTSFKMADAINDMEAYVQLDDGIFNHIIRQYENNDFTSAINFLADIKEVDEEAMKAIGSLKKYMEERFSSDLEWARELLIRVVKRNIYKLVKKIPFTENVVNVQELADTIVQHDTDLTADDIVLKIIKFNYGMKEKNPIDNLSFYTKEKPDESFQITKNEVSYLLPSVFQEQVLFVFVKDVSKRKIVEKCIELWKEKEEEEKKRRTMKKEEQVDLLCTPEHSSQSEQPRAPIKHSENIGQSNVKRRLDLGLSVPSLKKTKISKVDGDDIID</sequence>
<organism evidence="2 3">
    <name type="scientific">Saccoglossus kowalevskii</name>
    <name type="common">Acorn worm</name>
    <dbReference type="NCBI Taxonomy" id="10224"/>
    <lineage>
        <taxon>Eukaryota</taxon>
        <taxon>Metazoa</taxon>
        <taxon>Hemichordata</taxon>
        <taxon>Enteropneusta</taxon>
        <taxon>Harrimaniidae</taxon>
        <taxon>Saccoglossus</taxon>
    </lineage>
</organism>
<dbReference type="GeneID" id="100372277"/>
<dbReference type="Proteomes" id="UP000694865">
    <property type="component" value="Unplaced"/>
</dbReference>
<dbReference type="RefSeq" id="XP_006817901.1">
    <property type="nucleotide sequence ID" value="XM_006817838.1"/>
</dbReference>
<name>A0ABM0MD10_SACKO</name>
<dbReference type="PANTHER" id="PTHR11373">
    <property type="entry name" value="DEOXYNUCLEOSIDE TRIPHOSPHATE TRIPHOSPHOHYDROLASE"/>
    <property type="match status" value="1"/>
</dbReference>
<dbReference type="Gene3D" id="1.10.3210.10">
    <property type="entry name" value="Hypothetical protein af1432"/>
    <property type="match status" value="1"/>
</dbReference>
<feature type="compositionally biased region" description="Basic and acidic residues" evidence="1">
    <location>
        <begin position="333"/>
        <end position="344"/>
    </location>
</feature>
<dbReference type="InterPro" id="IPR050135">
    <property type="entry name" value="dGTPase-like"/>
</dbReference>
<evidence type="ECO:0000256" key="1">
    <source>
        <dbReference type="SAM" id="MobiDB-lite"/>
    </source>
</evidence>
<protein>
    <submittedName>
        <fullName evidence="3">Deoxynucleoside triphosphate triphosphohydrolase SAMHD1-like</fullName>
    </submittedName>
</protein>
<feature type="region of interest" description="Disordered" evidence="1">
    <location>
        <begin position="333"/>
        <end position="373"/>
    </location>
</feature>
<keyword evidence="2" id="KW-1185">Reference proteome</keyword>